<keyword evidence="6" id="KW-1185">Reference proteome</keyword>
<dbReference type="AlphaFoldDB" id="A0A250X561"/>
<keyword evidence="4" id="KW-0472">Membrane</keyword>
<evidence type="ECO:0000256" key="4">
    <source>
        <dbReference type="SAM" id="Phobius"/>
    </source>
</evidence>
<dbReference type="InterPro" id="IPR036291">
    <property type="entry name" value="NAD(P)-bd_dom_sf"/>
</dbReference>
<keyword evidence="4" id="KW-1133">Transmembrane helix</keyword>
<sequence length="285" mass="30757">MGTPKEVAIVTGCTFGGIGHAIACQLSERGCTVYATARRVDAIGEVPSCIKVLPLEVTDAESISSAVKTVIDSEGRLDILVNNAGIGCVGPAAEISLERARQTFEVNVLGIIAMVQAVAPHMTAQGSGKIINVGSIVGLLPTPWAGVYSSSKAAVHSLTDVLRLELAPFGVQVMLVAPGAIRSNMGKNNLDHMDLNSLKIFKPFAENIQQRAVTSQTSSSTPTDHFATKVVDEITRSTLRRQFIYGHRTTLVLFVLMFPYWIQDWLVARSFGLLKSFRRDTTKKD</sequence>
<dbReference type="OrthoDB" id="2102561at2759"/>
<dbReference type="PANTHER" id="PTHR44169">
    <property type="entry name" value="NADPH-DEPENDENT 1-ACYLDIHYDROXYACETONE PHOSPHATE REDUCTASE"/>
    <property type="match status" value="1"/>
</dbReference>
<evidence type="ECO:0000313" key="5">
    <source>
        <dbReference type="EMBL" id="GAX78022.1"/>
    </source>
</evidence>
<reference evidence="5 6" key="1">
    <citation type="submission" date="2017-08" db="EMBL/GenBank/DDBJ databases">
        <title>Acidophilic green algal genome provides insights into adaptation to an acidic environment.</title>
        <authorList>
            <person name="Hirooka S."/>
            <person name="Hirose Y."/>
            <person name="Kanesaki Y."/>
            <person name="Higuchi S."/>
            <person name="Fujiwara T."/>
            <person name="Onuma R."/>
            <person name="Era A."/>
            <person name="Ohbayashi R."/>
            <person name="Uzuka A."/>
            <person name="Nozaki H."/>
            <person name="Yoshikawa H."/>
            <person name="Miyagishima S.Y."/>
        </authorList>
    </citation>
    <scope>NUCLEOTIDE SEQUENCE [LARGE SCALE GENOMIC DNA]</scope>
    <source>
        <strain evidence="5 6">NIES-2499</strain>
    </source>
</reference>
<dbReference type="STRING" id="1157962.A0A250X561"/>
<dbReference type="PRINTS" id="PR00080">
    <property type="entry name" value="SDRFAMILY"/>
</dbReference>
<dbReference type="SUPFAM" id="SSF51735">
    <property type="entry name" value="NAD(P)-binding Rossmann-fold domains"/>
    <property type="match status" value="1"/>
</dbReference>
<evidence type="ECO:0000256" key="2">
    <source>
        <dbReference type="ARBA" id="ARBA00023002"/>
    </source>
</evidence>
<proteinExistence type="inferred from homology"/>
<dbReference type="PANTHER" id="PTHR44169:SF6">
    <property type="entry name" value="NADPH-DEPENDENT 1-ACYLDIHYDROXYACETONE PHOSPHATE REDUCTASE"/>
    <property type="match status" value="1"/>
</dbReference>
<dbReference type="FunFam" id="3.40.50.720:FF:000261">
    <property type="entry name" value="NADPH-dependent 1-acyldihydroxyacetone phosphate reductase"/>
    <property type="match status" value="1"/>
</dbReference>
<gene>
    <name evidence="5" type="ORF">CEUSTIGMA_g5464.t1</name>
</gene>
<dbReference type="PRINTS" id="PR00081">
    <property type="entry name" value="GDHRDH"/>
</dbReference>
<dbReference type="InterPro" id="IPR002347">
    <property type="entry name" value="SDR_fam"/>
</dbReference>
<dbReference type="GO" id="GO:0016491">
    <property type="term" value="F:oxidoreductase activity"/>
    <property type="evidence" value="ECO:0007669"/>
    <property type="project" value="UniProtKB-KW"/>
</dbReference>
<keyword evidence="4" id="KW-0812">Transmembrane</keyword>
<accession>A0A250X561</accession>
<dbReference type="GO" id="GO:0005783">
    <property type="term" value="C:endoplasmic reticulum"/>
    <property type="evidence" value="ECO:0007669"/>
    <property type="project" value="TreeGrafter"/>
</dbReference>
<feature type="transmembrane region" description="Helical" evidence="4">
    <location>
        <begin position="243"/>
        <end position="262"/>
    </location>
</feature>
<evidence type="ECO:0000313" key="6">
    <source>
        <dbReference type="Proteomes" id="UP000232323"/>
    </source>
</evidence>
<organism evidence="5 6">
    <name type="scientific">Chlamydomonas eustigma</name>
    <dbReference type="NCBI Taxonomy" id="1157962"/>
    <lineage>
        <taxon>Eukaryota</taxon>
        <taxon>Viridiplantae</taxon>
        <taxon>Chlorophyta</taxon>
        <taxon>core chlorophytes</taxon>
        <taxon>Chlorophyceae</taxon>
        <taxon>CS clade</taxon>
        <taxon>Chlamydomonadales</taxon>
        <taxon>Chlamydomonadaceae</taxon>
        <taxon>Chlamydomonas</taxon>
    </lineage>
</organism>
<dbReference type="Gene3D" id="3.40.50.720">
    <property type="entry name" value="NAD(P)-binding Rossmann-like Domain"/>
    <property type="match status" value="1"/>
</dbReference>
<comment type="similarity">
    <text evidence="1 3">Belongs to the short-chain dehydrogenases/reductases (SDR) family.</text>
</comment>
<evidence type="ECO:0000256" key="3">
    <source>
        <dbReference type="RuleBase" id="RU000363"/>
    </source>
</evidence>
<dbReference type="PROSITE" id="PS00061">
    <property type="entry name" value="ADH_SHORT"/>
    <property type="match status" value="1"/>
</dbReference>
<name>A0A250X561_9CHLO</name>
<dbReference type="InterPro" id="IPR020904">
    <property type="entry name" value="Sc_DH/Rdtase_CS"/>
</dbReference>
<dbReference type="Pfam" id="PF00106">
    <property type="entry name" value="adh_short"/>
    <property type="match status" value="1"/>
</dbReference>
<evidence type="ECO:0000256" key="1">
    <source>
        <dbReference type="ARBA" id="ARBA00006484"/>
    </source>
</evidence>
<keyword evidence="2" id="KW-0560">Oxidoreductase</keyword>
<dbReference type="Proteomes" id="UP000232323">
    <property type="component" value="Unassembled WGS sequence"/>
</dbReference>
<dbReference type="CDD" id="cd05374">
    <property type="entry name" value="17beta-HSD-like_SDR_c"/>
    <property type="match status" value="1"/>
</dbReference>
<dbReference type="EMBL" id="BEGY01000029">
    <property type="protein sequence ID" value="GAX78022.1"/>
    <property type="molecule type" value="Genomic_DNA"/>
</dbReference>
<protein>
    <submittedName>
        <fullName evidence="5">Uncharacterized protein</fullName>
    </submittedName>
</protein>
<comment type="caution">
    <text evidence="5">The sequence shown here is derived from an EMBL/GenBank/DDBJ whole genome shotgun (WGS) entry which is preliminary data.</text>
</comment>